<keyword evidence="5 8" id="KW-0812">Transmembrane</keyword>
<gene>
    <name evidence="10" type="ORF">KM312_09775</name>
</gene>
<dbReference type="AlphaFoldDB" id="A0A947CYS2"/>
<organism evidence="10 11">
    <name type="scientific">Hydrogenibacillus schlegelii</name>
    <name type="common">Bacillus schlegelii</name>
    <dbReference type="NCBI Taxonomy" id="1484"/>
    <lineage>
        <taxon>Bacteria</taxon>
        <taxon>Bacillati</taxon>
        <taxon>Bacillota</taxon>
        <taxon>Bacilli</taxon>
        <taxon>Bacillales</taxon>
        <taxon>Bacillales Family X. Incertae Sedis</taxon>
        <taxon>Hydrogenibacillus</taxon>
    </lineage>
</organism>
<feature type="transmembrane region" description="Helical" evidence="8">
    <location>
        <begin position="151"/>
        <end position="179"/>
    </location>
</feature>
<evidence type="ECO:0000256" key="1">
    <source>
        <dbReference type="ARBA" id="ARBA00004429"/>
    </source>
</evidence>
<proteinExistence type="inferred from homology"/>
<dbReference type="Gene3D" id="1.10.3720.10">
    <property type="entry name" value="MetI-like"/>
    <property type="match status" value="2"/>
</dbReference>
<dbReference type="Proteomes" id="UP000748108">
    <property type="component" value="Unassembled WGS sequence"/>
</dbReference>
<feature type="transmembrane region" description="Helical" evidence="8">
    <location>
        <begin position="262"/>
        <end position="283"/>
    </location>
</feature>
<keyword evidence="2 8" id="KW-0813">Transport</keyword>
<feature type="transmembrane region" description="Helical" evidence="8">
    <location>
        <begin position="484"/>
        <end position="507"/>
    </location>
</feature>
<feature type="transmembrane region" description="Helical" evidence="8">
    <location>
        <begin position="365"/>
        <end position="388"/>
    </location>
</feature>
<feature type="domain" description="ABC transmembrane type-1" evidence="9">
    <location>
        <begin position="72"/>
        <end position="278"/>
    </location>
</feature>
<keyword evidence="6 8" id="KW-1133">Transmembrane helix</keyword>
<feature type="transmembrane region" description="Helical" evidence="8">
    <location>
        <begin position="431"/>
        <end position="448"/>
    </location>
</feature>
<dbReference type="PANTHER" id="PTHR43357:SF3">
    <property type="entry name" value="FE(3+)-TRANSPORT SYSTEM PERMEASE PROTEIN FBPB 2"/>
    <property type="match status" value="1"/>
</dbReference>
<evidence type="ECO:0000256" key="7">
    <source>
        <dbReference type="ARBA" id="ARBA00023136"/>
    </source>
</evidence>
<comment type="caution">
    <text evidence="10">The sequence shown here is derived from an EMBL/GenBank/DDBJ whole genome shotgun (WGS) entry which is preliminary data.</text>
</comment>
<name>A0A947CYS2_HYDSH</name>
<feature type="transmembrane region" description="Helical" evidence="8">
    <location>
        <begin position="310"/>
        <end position="335"/>
    </location>
</feature>
<feature type="transmembrane region" description="Helical" evidence="8">
    <location>
        <begin position="29"/>
        <end position="51"/>
    </location>
</feature>
<feature type="transmembrane region" description="Helical" evidence="8">
    <location>
        <begin position="400"/>
        <end position="425"/>
    </location>
</feature>
<sequence>MEDRSGQAVAHARQANERWWSAVRRGGEAAAVIAIVAFFAGPLLALLVQSFRHGPTAEVLSFFAAPRTTAMLWNTAVMVAGGTAIALAAGAALGLVVSFADLPGRSLLSALVWLPLILPSYVVALSWAALFEKNGLLDRAFGALGVPWPDGSVYGLSGMTVVMGLTHYPLVYLFVIRAARRVPEALYAAARASGARPLRAFLLVVLPLLRPALAAGGALAFLAALDNFGIPAFLGIPANVPVLSTSIYEQIAGFGPSAFARAAALSLLLMAIALMGLYGFWLWARRDVSEAFGDGGWEGRVDLGPLRWPLLMLILAFLLLTSILPLVGLGLGAIVRAYGLPPTPENWTLKHFAAVLADGRTAQAAFNSGLIAIGAAVVTVAIGTGVALRRRRRPGLPWRVVGGLMTLPFALPGIVVALGLIVFWASPVGRLAGGVYGTLAMLWIAYTVRFGAIGVRSAEAALARLDRRLEQAAQMSGARLWTRLFSIVFPLIAGELLGGMLLVVLLAGTELTLSVLLASSGQETVGMRIFQLEQGGALTEARALAFLIAVFVFLLFVLAEALRRGGFKGETER</sequence>
<dbReference type="GO" id="GO:0055085">
    <property type="term" value="P:transmembrane transport"/>
    <property type="evidence" value="ECO:0007669"/>
    <property type="project" value="InterPro"/>
</dbReference>
<evidence type="ECO:0000256" key="2">
    <source>
        <dbReference type="ARBA" id="ARBA00022448"/>
    </source>
</evidence>
<evidence type="ECO:0000313" key="10">
    <source>
        <dbReference type="EMBL" id="MBT9282912.1"/>
    </source>
</evidence>
<dbReference type="PROSITE" id="PS50928">
    <property type="entry name" value="ABC_TM1"/>
    <property type="match status" value="2"/>
</dbReference>
<keyword evidence="3" id="KW-1003">Cell membrane</keyword>
<dbReference type="InterPro" id="IPR000515">
    <property type="entry name" value="MetI-like"/>
</dbReference>
<dbReference type="GO" id="GO:0005886">
    <property type="term" value="C:plasma membrane"/>
    <property type="evidence" value="ECO:0007669"/>
    <property type="project" value="UniProtKB-SubCell"/>
</dbReference>
<evidence type="ECO:0000256" key="8">
    <source>
        <dbReference type="RuleBase" id="RU363032"/>
    </source>
</evidence>
<dbReference type="CDD" id="cd06261">
    <property type="entry name" value="TM_PBP2"/>
    <property type="match status" value="1"/>
</dbReference>
<accession>A0A947CYS2</accession>
<protein>
    <submittedName>
        <fullName evidence="10">Iron ABC transporter permease</fullName>
    </submittedName>
</protein>
<evidence type="ECO:0000256" key="3">
    <source>
        <dbReference type="ARBA" id="ARBA00022475"/>
    </source>
</evidence>
<evidence type="ECO:0000256" key="4">
    <source>
        <dbReference type="ARBA" id="ARBA00022519"/>
    </source>
</evidence>
<evidence type="ECO:0000259" key="9">
    <source>
        <dbReference type="PROSITE" id="PS50928"/>
    </source>
</evidence>
<comment type="subcellular location">
    <subcellularLocation>
        <location evidence="1">Cell inner membrane</location>
        <topology evidence="1">Multi-pass membrane protein</topology>
    </subcellularLocation>
    <subcellularLocation>
        <location evidence="8">Cell membrane</location>
        <topology evidence="8">Multi-pass membrane protein</topology>
    </subcellularLocation>
</comment>
<feature type="transmembrane region" description="Helical" evidence="8">
    <location>
        <begin position="543"/>
        <end position="562"/>
    </location>
</feature>
<feature type="transmembrane region" description="Helical" evidence="8">
    <location>
        <begin position="111"/>
        <end position="131"/>
    </location>
</feature>
<keyword evidence="7 8" id="KW-0472">Membrane</keyword>
<dbReference type="Pfam" id="PF00528">
    <property type="entry name" value="BPD_transp_1"/>
    <property type="match status" value="2"/>
</dbReference>
<comment type="similarity">
    <text evidence="8">Belongs to the binding-protein-dependent transport system permease family.</text>
</comment>
<evidence type="ECO:0000256" key="5">
    <source>
        <dbReference type="ARBA" id="ARBA00022692"/>
    </source>
</evidence>
<feature type="domain" description="ABC transmembrane type-1" evidence="9">
    <location>
        <begin position="365"/>
        <end position="559"/>
    </location>
</feature>
<feature type="transmembrane region" description="Helical" evidence="8">
    <location>
        <begin position="71"/>
        <end position="99"/>
    </location>
</feature>
<feature type="transmembrane region" description="Helical" evidence="8">
    <location>
        <begin position="200"/>
        <end position="225"/>
    </location>
</feature>
<dbReference type="SUPFAM" id="SSF161098">
    <property type="entry name" value="MetI-like"/>
    <property type="match status" value="2"/>
</dbReference>
<keyword evidence="4" id="KW-0997">Cell inner membrane</keyword>
<evidence type="ECO:0000256" key="6">
    <source>
        <dbReference type="ARBA" id="ARBA00022989"/>
    </source>
</evidence>
<dbReference type="EMBL" id="JAHHQF010000070">
    <property type="protein sequence ID" value="MBT9282912.1"/>
    <property type="molecule type" value="Genomic_DNA"/>
</dbReference>
<dbReference type="PANTHER" id="PTHR43357">
    <property type="entry name" value="INNER MEMBRANE ABC TRANSPORTER PERMEASE PROTEIN YDCV"/>
    <property type="match status" value="1"/>
</dbReference>
<evidence type="ECO:0000313" key="11">
    <source>
        <dbReference type="Proteomes" id="UP000748108"/>
    </source>
</evidence>
<reference evidence="10" key="1">
    <citation type="journal article" date="2021" name="Microbiology">
        <title>Metagenomic Analysis of the Microbial Community in the Underground Coal Fire Area (Kemerovo Region, Russia) Revealed Predominance of Thermophilic Members of the Phyla Deinococcus-thermus, Aquificae, and Firmicutes.</title>
        <authorList>
            <person name="Kadnikov V."/>
            <person name="Mardanov A.V."/>
            <person name="Beletsky A.V."/>
            <person name="Karnachuk O.V."/>
            <person name="Ravin N.V."/>
        </authorList>
    </citation>
    <scope>NUCLEOTIDE SEQUENCE</scope>
    <source>
        <strain evidence="10">RBS10-49</strain>
    </source>
</reference>
<dbReference type="InterPro" id="IPR035906">
    <property type="entry name" value="MetI-like_sf"/>
</dbReference>